<feature type="non-terminal residue" evidence="2">
    <location>
        <position position="44"/>
    </location>
</feature>
<protein>
    <submittedName>
        <fullName evidence="2">Uncharacterized protein</fullName>
    </submittedName>
</protein>
<proteinExistence type="predicted"/>
<comment type="caution">
    <text evidence="2">The sequence shown here is derived from an EMBL/GenBank/DDBJ whole genome shotgun (WGS) entry which is preliminary data.</text>
</comment>
<feature type="region of interest" description="Disordered" evidence="1">
    <location>
        <begin position="1"/>
        <end position="44"/>
    </location>
</feature>
<evidence type="ECO:0000256" key="1">
    <source>
        <dbReference type="SAM" id="MobiDB-lite"/>
    </source>
</evidence>
<name>A0A392US28_9FABA</name>
<sequence>MSVSGNVSTGPVAESVKENTTTSDVAQDVGASTVQQNPNTATVT</sequence>
<dbReference type="EMBL" id="LXQA010958880">
    <property type="protein sequence ID" value="MCI78776.1"/>
    <property type="molecule type" value="Genomic_DNA"/>
</dbReference>
<organism evidence="2 3">
    <name type="scientific">Trifolium medium</name>
    <dbReference type="NCBI Taxonomy" id="97028"/>
    <lineage>
        <taxon>Eukaryota</taxon>
        <taxon>Viridiplantae</taxon>
        <taxon>Streptophyta</taxon>
        <taxon>Embryophyta</taxon>
        <taxon>Tracheophyta</taxon>
        <taxon>Spermatophyta</taxon>
        <taxon>Magnoliopsida</taxon>
        <taxon>eudicotyledons</taxon>
        <taxon>Gunneridae</taxon>
        <taxon>Pentapetalae</taxon>
        <taxon>rosids</taxon>
        <taxon>fabids</taxon>
        <taxon>Fabales</taxon>
        <taxon>Fabaceae</taxon>
        <taxon>Papilionoideae</taxon>
        <taxon>50 kb inversion clade</taxon>
        <taxon>NPAAA clade</taxon>
        <taxon>Hologalegina</taxon>
        <taxon>IRL clade</taxon>
        <taxon>Trifolieae</taxon>
        <taxon>Trifolium</taxon>
    </lineage>
</organism>
<reference evidence="2 3" key="1">
    <citation type="journal article" date="2018" name="Front. Plant Sci.">
        <title>Red Clover (Trifolium pratense) and Zigzag Clover (T. medium) - A Picture of Genomic Similarities and Differences.</title>
        <authorList>
            <person name="Dluhosova J."/>
            <person name="Istvanek J."/>
            <person name="Nedelnik J."/>
            <person name="Repkova J."/>
        </authorList>
    </citation>
    <scope>NUCLEOTIDE SEQUENCE [LARGE SCALE GENOMIC DNA]</scope>
    <source>
        <strain evidence="3">cv. 10/8</strain>
        <tissue evidence="2">Leaf</tissue>
    </source>
</reference>
<accession>A0A392US28</accession>
<gene>
    <name evidence="2" type="ORF">A2U01_0100047</name>
</gene>
<keyword evidence="3" id="KW-1185">Reference proteome</keyword>
<feature type="compositionally biased region" description="Polar residues" evidence="1">
    <location>
        <begin position="18"/>
        <end position="44"/>
    </location>
</feature>
<evidence type="ECO:0000313" key="2">
    <source>
        <dbReference type="EMBL" id="MCI78776.1"/>
    </source>
</evidence>
<dbReference type="Proteomes" id="UP000265520">
    <property type="component" value="Unassembled WGS sequence"/>
</dbReference>
<evidence type="ECO:0000313" key="3">
    <source>
        <dbReference type="Proteomes" id="UP000265520"/>
    </source>
</evidence>
<dbReference type="AlphaFoldDB" id="A0A392US28"/>